<dbReference type="GO" id="GO:0004812">
    <property type="term" value="F:aminoacyl-tRNA ligase activity"/>
    <property type="evidence" value="ECO:0007669"/>
    <property type="project" value="InterPro"/>
</dbReference>
<dbReference type="Gene3D" id="3.40.50.880">
    <property type="match status" value="1"/>
</dbReference>
<dbReference type="Pfam" id="PF03575">
    <property type="entry name" value="Peptidase_S51"/>
    <property type="match status" value="1"/>
</dbReference>
<evidence type="ECO:0000256" key="7">
    <source>
        <dbReference type="ARBA" id="ARBA00022840"/>
    </source>
</evidence>
<proteinExistence type="inferred from homology"/>
<dbReference type="GO" id="GO:0006418">
    <property type="term" value="P:tRNA aminoacylation for protein translation"/>
    <property type="evidence" value="ECO:0007669"/>
    <property type="project" value="InterPro"/>
</dbReference>
<dbReference type="GO" id="GO:0008236">
    <property type="term" value="F:serine-type peptidase activity"/>
    <property type="evidence" value="ECO:0007669"/>
    <property type="project" value="UniProtKB-KW"/>
</dbReference>
<name>A0A1G2R2W2_9BACT</name>
<evidence type="ECO:0000256" key="2">
    <source>
        <dbReference type="ARBA" id="ARBA00022598"/>
    </source>
</evidence>
<dbReference type="SUPFAM" id="SSF47323">
    <property type="entry name" value="Anticodon-binding domain of a subclass of class I aminoacyl-tRNA synthetases"/>
    <property type="match status" value="1"/>
</dbReference>
<evidence type="ECO:0000256" key="5">
    <source>
        <dbReference type="ARBA" id="ARBA00022801"/>
    </source>
</evidence>
<comment type="caution">
    <text evidence="8">The sequence shown here is derived from an EMBL/GenBank/DDBJ whole genome shotgun (WGS) entry which is preliminary data.</text>
</comment>
<protein>
    <recommendedName>
        <fullName evidence="10">Cysteinyl-tRNA synthetase</fullName>
    </recommendedName>
</protein>
<accession>A0A1G2R2W2</accession>
<dbReference type="Gene3D" id="1.20.120.1910">
    <property type="entry name" value="Cysteine-tRNA ligase, C-terminal anti-codon recognition domain"/>
    <property type="match status" value="1"/>
</dbReference>
<evidence type="ECO:0000256" key="4">
    <source>
        <dbReference type="ARBA" id="ARBA00022741"/>
    </source>
</evidence>
<evidence type="ECO:0000256" key="1">
    <source>
        <dbReference type="ARBA" id="ARBA00006534"/>
    </source>
</evidence>
<keyword evidence="7" id="KW-0067">ATP-binding</keyword>
<keyword evidence="5" id="KW-0378">Hydrolase</keyword>
<dbReference type="InterPro" id="IPR029062">
    <property type="entry name" value="Class_I_gatase-like"/>
</dbReference>
<keyword evidence="2" id="KW-0436">Ligase</keyword>
<evidence type="ECO:0000256" key="6">
    <source>
        <dbReference type="ARBA" id="ARBA00022825"/>
    </source>
</evidence>
<dbReference type="SUPFAM" id="SSF52317">
    <property type="entry name" value="Class I glutamine amidotransferase-like"/>
    <property type="match status" value="1"/>
</dbReference>
<dbReference type="GO" id="GO:0005524">
    <property type="term" value="F:ATP binding"/>
    <property type="evidence" value="ECO:0007669"/>
    <property type="project" value="UniProtKB-KW"/>
</dbReference>
<keyword evidence="6" id="KW-0720">Serine protease</keyword>
<evidence type="ECO:0000313" key="8">
    <source>
        <dbReference type="EMBL" id="OHA67176.1"/>
    </source>
</evidence>
<dbReference type="InterPro" id="IPR005320">
    <property type="entry name" value="Peptidase_S51"/>
</dbReference>
<keyword evidence="3" id="KW-0645">Protease</keyword>
<dbReference type="EMBL" id="MHTV01000015">
    <property type="protein sequence ID" value="OHA67176.1"/>
    <property type="molecule type" value="Genomic_DNA"/>
</dbReference>
<organism evidence="8 9">
    <name type="scientific">Candidatus Wildermuthbacteria bacterium RIFCSPHIGHO2_02_FULL_45_25</name>
    <dbReference type="NCBI Taxonomy" id="1802450"/>
    <lineage>
        <taxon>Bacteria</taxon>
        <taxon>Candidatus Wildermuthiibacteriota</taxon>
    </lineage>
</organism>
<reference evidence="8 9" key="1">
    <citation type="journal article" date="2016" name="Nat. Commun.">
        <title>Thousands of microbial genomes shed light on interconnected biogeochemical processes in an aquifer system.</title>
        <authorList>
            <person name="Anantharaman K."/>
            <person name="Brown C.T."/>
            <person name="Hug L.A."/>
            <person name="Sharon I."/>
            <person name="Castelle C.J."/>
            <person name="Probst A.J."/>
            <person name="Thomas B.C."/>
            <person name="Singh A."/>
            <person name="Wilkins M.J."/>
            <person name="Karaoz U."/>
            <person name="Brodie E.L."/>
            <person name="Williams K.H."/>
            <person name="Hubbard S.S."/>
            <person name="Banfield J.F."/>
        </authorList>
    </citation>
    <scope>NUCLEOTIDE SEQUENCE [LARGE SCALE GENOMIC DNA]</scope>
</reference>
<dbReference type="InterPro" id="IPR009080">
    <property type="entry name" value="tRNAsynth_Ia_anticodon-bd"/>
</dbReference>
<keyword evidence="4" id="KW-0547">Nucleotide-binding</keyword>
<comment type="similarity">
    <text evidence="1">Belongs to the peptidase S51 family.</text>
</comment>
<evidence type="ECO:0008006" key="10">
    <source>
        <dbReference type="Google" id="ProtNLM"/>
    </source>
</evidence>
<evidence type="ECO:0000313" key="9">
    <source>
        <dbReference type="Proteomes" id="UP000178092"/>
    </source>
</evidence>
<dbReference type="GO" id="GO:0006508">
    <property type="term" value="P:proteolysis"/>
    <property type="evidence" value="ECO:0007669"/>
    <property type="project" value="UniProtKB-KW"/>
</dbReference>
<gene>
    <name evidence="8" type="ORF">A3C04_02595</name>
</gene>
<dbReference type="Proteomes" id="UP000178092">
    <property type="component" value="Unassembled WGS sequence"/>
</dbReference>
<sequence>MLEGLDREKARELVKQRDLLREQQAFAQADKIRKELEQMGYEVIDTPQGTNIVPANAYQKPKKNFLALFGSGESSDSGVKIHSYVMDQMGKDEISVALISTPAGFQPNVEGVYSEIVDFFAQHLVNYHPKIQVIWANNLKDANNPELLKPLESADYIFTGPGSPTYALRHLTGTLLLEKMRERVRNGASLALASAATIAFSRFALPVYEIYKAGSPLYWEHGLNFYKEFAESMTIIPHWNNREGGKKFDTSRAWMGKQRFEKLMAKLPADEKVFGIDEHTAMIVDLQSKEVTSMGKGKVTQVF</sequence>
<dbReference type="AlphaFoldDB" id="A0A1G2R2W2"/>
<evidence type="ECO:0000256" key="3">
    <source>
        <dbReference type="ARBA" id="ARBA00022670"/>
    </source>
</evidence>